<keyword evidence="1" id="KW-0472">Membrane</keyword>
<evidence type="ECO:0000256" key="1">
    <source>
        <dbReference type="SAM" id="Phobius"/>
    </source>
</evidence>
<dbReference type="OrthoDB" id="3938969at2759"/>
<keyword evidence="1" id="KW-1133">Transmembrane helix</keyword>
<evidence type="ECO:0000313" key="2">
    <source>
        <dbReference type="EMBL" id="PSK55723.1"/>
    </source>
</evidence>
<evidence type="ECO:0000313" key="3">
    <source>
        <dbReference type="Proteomes" id="UP000243723"/>
    </source>
</evidence>
<reference evidence="2 3" key="1">
    <citation type="submission" date="2017-05" db="EMBL/GenBank/DDBJ databases">
        <title>Draft genome sequence of Elsinoe australis.</title>
        <authorList>
            <person name="Cheng Q."/>
        </authorList>
    </citation>
    <scope>NUCLEOTIDE SEQUENCE [LARGE SCALE GENOMIC DNA]</scope>
    <source>
        <strain evidence="2 3">NL1</strain>
    </source>
</reference>
<dbReference type="Proteomes" id="UP000243723">
    <property type="component" value="Unassembled WGS sequence"/>
</dbReference>
<proteinExistence type="predicted"/>
<name>A0A2P8A5H5_9PEZI</name>
<comment type="caution">
    <text evidence="2">The sequence shown here is derived from an EMBL/GenBank/DDBJ whole genome shotgun (WGS) entry which is preliminary data.</text>
</comment>
<keyword evidence="3" id="KW-1185">Reference proteome</keyword>
<sequence length="140" mass="14196">MCPSKTAVIVAPAVIGGLLLKGLAIAGLFALLHRHERRERRALAELEPLSSHIEEKTVIIENRGPLGGTAGVAEVVTTGPAGTQVTTSPTTTGGAVVVSTTSAGIPGGTVAVEPGKTTIVKAEHPVGKPEEAKIVSTTHQ</sequence>
<dbReference type="AlphaFoldDB" id="A0A2P8A5H5"/>
<gene>
    <name evidence="2" type="ORF">B9Z65_4601</name>
</gene>
<organism evidence="2 3">
    <name type="scientific">Elsinoe australis</name>
    <dbReference type="NCBI Taxonomy" id="40998"/>
    <lineage>
        <taxon>Eukaryota</taxon>
        <taxon>Fungi</taxon>
        <taxon>Dikarya</taxon>
        <taxon>Ascomycota</taxon>
        <taxon>Pezizomycotina</taxon>
        <taxon>Dothideomycetes</taxon>
        <taxon>Dothideomycetidae</taxon>
        <taxon>Myriangiales</taxon>
        <taxon>Elsinoaceae</taxon>
        <taxon>Elsinoe</taxon>
    </lineage>
</organism>
<keyword evidence="1" id="KW-0812">Transmembrane</keyword>
<accession>A0A2P8A5H5</accession>
<feature type="transmembrane region" description="Helical" evidence="1">
    <location>
        <begin position="6"/>
        <end position="32"/>
    </location>
</feature>
<protein>
    <submittedName>
        <fullName evidence="2">Uncharacterized protein</fullName>
    </submittedName>
</protein>
<dbReference type="EMBL" id="NHZQ01000066">
    <property type="protein sequence ID" value="PSK55723.1"/>
    <property type="molecule type" value="Genomic_DNA"/>
</dbReference>